<dbReference type="AlphaFoldDB" id="A0A833J1C6"/>
<comment type="caution">
    <text evidence="1">The sequence shown here is derived from an EMBL/GenBank/DDBJ whole genome shotgun (WGS) entry which is preliminary data.</text>
</comment>
<name>A0A833J1C6_9HYPH</name>
<evidence type="ECO:0000313" key="1">
    <source>
        <dbReference type="EMBL" id="KAB7782725.1"/>
    </source>
</evidence>
<reference evidence="1 2" key="1">
    <citation type="submission" date="2019-10" db="EMBL/GenBank/DDBJ databases">
        <title>Draft Genome Sequence of the Caffeine Degrading Methylotroph Methylorubrum populi PINKEL.</title>
        <authorList>
            <person name="Dawson S.C."/>
            <person name="Zhang X."/>
            <person name="Wright M.E."/>
            <person name="Sharma G."/>
            <person name="Langner J.T."/>
            <person name="Ditty J.L."/>
            <person name="Subuyuj G.A."/>
        </authorList>
    </citation>
    <scope>NUCLEOTIDE SEQUENCE [LARGE SCALE GENOMIC DNA]</scope>
    <source>
        <strain evidence="1 2">Pinkel</strain>
    </source>
</reference>
<proteinExistence type="predicted"/>
<organism evidence="1 2">
    <name type="scientific">Methylorubrum populi</name>
    <dbReference type="NCBI Taxonomy" id="223967"/>
    <lineage>
        <taxon>Bacteria</taxon>
        <taxon>Pseudomonadati</taxon>
        <taxon>Pseudomonadota</taxon>
        <taxon>Alphaproteobacteria</taxon>
        <taxon>Hyphomicrobiales</taxon>
        <taxon>Methylobacteriaceae</taxon>
        <taxon>Methylorubrum</taxon>
    </lineage>
</organism>
<dbReference type="RefSeq" id="WP_152279044.1">
    <property type="nucleotide sequence ID" value="NZ_WEKV01000020.1"/>
</dbReference>
<gene>
    <name evidence="1" type="ORF">F8B43_5480</name>
</gene>
<protein>
    <recommendedName>
        <fullName evidence="3">DUF3137 domain-containing protein</fullName>
    </recommendedName>
</protein>
<evidence type="ECO:0008006" key="3">
    <source>
        <dbReference type="Google" id="ProtNLM"/>
    </source>
</evidence>
<accession>A0A833J1C6</accession>
<dbReference type="Proteomes" id="UP000469949">
    <property type="component" value="Unassembled WGS sequence"/>
</dbReference>
<sequence length="224" mass="24574">MLVALAAVFVLMSGAFGAILRRREGRWRADLLSDCAGRLAAPRLGRDRAGFATLRGRYAGTAVDVRLVPDTLVHRRLPQLWLQVTLRTPLPTGCVLDVLRRPAGAEFYAPDHLPNRYPVPEAWPPDTLLRGTAGADSLHARLAPVLAPILADPRVKEVLFTPDGLRLTLQASQGTRGTYLLLRGSRFPIERVSPELFDGILDAARRLLLALSETDPETRHARAA</sequence>
<evidence type="ECO:0000313" key="2">
    <source>
        <dbReference type="Proteomes" id="UP000469949"/>
    </source>
</evidence>
<dbReference type="EMBL" id="WEKV01000020">
    <property type="protein sequence ID" value="KAB7782725.1"/>
    <property type="molecule type" value="Genomic_DNA"/>
</dbReference>